<evidence type="ECO:0000313" key="1">
    <source>
        <dbReference type="EMBL" id="EFN86567.1"/>
    </source>
</evidence>
<accession>E2BCL3</accession>
<name>E2BCL3_HARSA</name>
<reference evidence="1 2" key="1">
    <citation type="journal article" date="2010" name="Science">
        <title>Genomic comparison of the ants Camponotus floridanus and Harpegnathos saltator.</title>
        <authorList>
            <person name="Bonasio R."/>
            <person name="Zhang G."/>
            <person name="Ye C."/>
            <person name="Mutti N.S."/>
            <person name="Fang X."/>
            <person name="Qin N."/>
            <person name="Donahue G."/>
            <person name="Yang P."/>
            <person name="Li Q."/>
            <person name="Li C."/>
            <person name="Zhang P."/>
            <person name="Huang Z."/>
            <person name="Berger S.L."/>
            <person name="Reinberg D."/>
            <person name="Wang J."/>
            <person name="Liebig J."/>
        </authorList>
    </citation>
    <scope>NUCLEOTIDE SEQUENCE [LARGE SCALE GENOMIC DNA]</scope>
    <source>
        <strain evidence="1 2">R22 G/1</strain>
    </source>
</reference>
<evidence type="ECO:0000313" key="2">
    <source>
        <dbReference type="Proteomes" id="UP000008237"/>
    </source>
</evidence>
<protein>
    <submittedName>
        <fullName evidence="1">Uncharacterized protein</fullName>
    </submittedName>
</protein>
<dbReference type="AlphaFoldDB" id="E2BCL3"/>
<keyword evidence="2" id="KW-1185">Reference proteome</keyword>
<dbReference type="EMBL" id="GL447321">
    <property type="protein sequence ID" value="EFN86567.1"/>
    <property type="molecule type" value="Genomic_DNA"/>
</dbReference>
<dbReference type="Proteomes" id="UP000008237">
    <property type="component" value="Unassembled WGS sequence"/>
</dbReference>
<sequence length="59" mass="6859">MEQFKTGGGRLAHKILDPVHETVLTLMNTKTVTGFKNRFDSDAINQLIRVYRSQRQIQR</sequence>
<proteinExistence type="predicted"/>
<gene>
    <name evidence="1" type="ORF">EAI_04718</name>
</gene>
<organism evidence="2">
    <name type="scientific">Harpegnathos saltator</name>
    <name type="common">Jerdon's jumping ant</name>
    <dbReference type="NCBI Taxonomy" id="610380"/>
    <lineage>
        <taxon>Eukaryota</taxon>
        <taxon>Metazoa</taxon>
        <taxon>Ecdysozoa</taxon>
        <taxon>Arthropoda</taxon>
        <taxon>Hexapoda</taxon>
        <taxon>Insecta</taxon>
        <taxon>Pterygota</taxon>
        <taxon>Neoptera</taxon>
        <taxon>Endopterygota</taxon>
        <taxon>Hymenoptera</taxon>
        <taxon>Apocrita</taxon>
        <taxon>Aculeata</taxon>
        <taxon>Formicoidea</taxon>
        <taxon>Formicidae</taxon>
        <taxon>Ponerinae</taxon>
        <taxon>Ponerini</taxon>
        <taxon>Harpegnathos</taxon>
    </lineage>
</organism>
<dbReference type="InParanoid" id="E2BCL3"/>